<protein>
    <recommendedName>
        <fullName evidence="1">PPM-type phosphatase domain-containing protein</fullName>
    </recommendedName>
</protein>
<accession>A0A0P0N314</accession>
<gene>
    <name evidence="3" type="ORF">Pdsh_01120</name>
    <name evidence="2" type="ORF">Pyrde_0906</name>
</gene>
<dbReference type="SUPFAM" id="SSF81606">
    <property type="entry name" value="PP2C-like"/>
    <property type="match status" value="1"/>
</dbReference>
<reference evidence="2 4" key="1">
    <citation type="submission" date="2015-10" db="EMBL/GenBank/DDBJ databases">
        <title>Complete genome sequence of hyperthermophilic archaeon Pyrodictium delaneyi Su06.</title>
        <authorList>
            <person name="Jung J.-H."/>
            <person name="Lin J."/>
            <person name="Holden J.F."/>
            <person name="Park C.-S."/>
        </authorList>
    </citation>
    <scope>NUCLEOTIDE SEQUENCE [LARGE SCALE GENOMIC DNA]</scope>
    <source>
        <strain evidence="2 4">Su06</strain>
    </source>
</reference>
<dbReference type="InterPro" id="IPR036457">
    <property type="entry name" value="PPM-type-like_dom_sf"/>
</dbReference>
<dbReference type="GeneID" id="26099244"/>
<dbReference type="Pfam" id="PF13672">
    <property type="entry name" value="PP2C_2"/>
    <property type="match status" value="1"/>
</dbReference>
<evidence type="ECO:0000313" key="2">
    <source>
        <dbReference type="EMBL" id="ALL00954.1"/>
    </source>
</evidence>
<dbReference type="Proteomes" id="UP000058613">
    <property type="component" value="Chromosome"/>
</dbReference>
<dbReference type="EMBL" id="CP013011">
    <property type="protein sequence ID" value="ALL00954.1"/>
    <property type="molecule type" value="Genomic_DNA"/>
</dbReference>
<dbReference type="AlphaFoldDB" id="A0A0P0N314"/>
<dbReference type="InterPro" id="IPR001932">
    <property type="entry name" value="PPM-type_phosphatase-like_dom"/>
</dbReference>
<dbReference type="Proteomes" id="UP000196694">
    <property type="component" value="Unassembled WGS sequence"/>
</dbReference>
<sequence>MPWRVWVATLNTVHGEDDISYWLSKDANRGAAAVADGVSTTGGGGASYLAAHGFTLACRILAREASLNTLRSCLSYVSKLARESNISDADTIAEVKRRYYKECSQDGTPCVTPLDFDTITLKPLKAAQPQPRELGAEIPATTLLGALFAGDTIALTLAGDGIVIGAGTSKEETWLLWGALPQFFEGSRLARFVEIGSGLHGHPVEMVLRSEPGHVYVLATDGVDPAALAETLMDIVLNYPSPTSVGNPAAYLLRKILEKTGGFDDDASLVFIYHTS</sequence>
<evidence type="ECO:0000313" key="5">
    <source>
        <dbReference type="Proteomes" id="UP000196694"/>
    </source>
</evidence>
<evidence type="ECO:0000259" key="1">
    <source>
        <dbReference type="Pfam" id="PF13672"/>
    </source>
</evidence>
<dbReference type="OrthoDB" id="15523at2157"/>
<dbReference type="EMBL" id="NCQP01000001">
    <property type="protein sequence ID" value="OWJ55436.1"/>
    <property type="molecule type" value="Genomic_DNA"/>
</dbReference>
<dbReference type="RefSeq" id="WP_082419475.1">
    <property type="nucleotide sequence ID" value="NZ_CP013011.1"/>
</dbReference>
<proteinExistence type="predicted"/>
<feature type="domain" description="PPM-type phosphatase" evidence="1">
    <location>
        <begin position="16"/>
        <end position="173"/>
    </location>
</feature>
<organism evidence="2 4">
    <name type="scientific">Pyrodictium delaneyi</name>
    <dbReference type="NCBI Taxonomy" id="1273541"/>
    <lineage>
        <taxon>Archaea</taxon>
        <taxon>Thermoproteota</taxon>
        <taxon>Thermoprotei</taxon>
        <taxon>Desulfurococcales</taxon>
        <taxon>Pyrodictiaceae</taxon>
        <taxon>Pyrodictium</taxon>
    </lineage>
</organism>
<evidence type="ECO:0000313" key="3">
    <source>
        <dbReference type="EMBL" id="OWJ55436.1"/>
    </source>
</evidence>
<name>A0A0P0N314_9CREN</name>
<dbReference type="KEGG" id="pdl:Pyrde_0906"/>
<keyword evidence="5" id="KW-1185">Reference proteome</keyword>
<evidence type="ECO:0000313" key="4">
    <source>
        <dbReference type="Proteomes" id="UP000058613"/>
    </source>
</evidence>
<reference evidence="3 5" key="2">
    <citation type="submission" date="2017-05" db="EMBL/GenBank/DDBJ databases">
        <title>The draft genome of the hyperthermophilic archaeon 'Pyrodictium delaneyi strain Hulk', an iron and nitrate reducer, reveals the capacity for sulfate reduction.</title>
        <authorList>
            <person name="Demey L.M."/>
            <person name="Miller C."/>
            <person name="Manzella M."/>
            <person name="Reguera G."/>
            <person name="Kashefi K."/>
        </authorList>
    </citation>
    <scope>NUCLEOTIDE SEQUENCE [LARGE SCALE GENOMIC DNA]</scope>
    <source>
        <strain evidence="3 5">Hulk</strain>
    </source>
</reference>